<evidence type="ECO:0000256" key="1">
    <source>
        <dbReference type="SAM" id="MobiDB-lite"/>
    </source>
</evidence>
<feature type="region of interest" description="Disordered" evidence="1">
    <location>
        <begin position="1"/>
        <end position="23"/>
    </location>
</feature>
<gene>
    <name evidence="2" type="ORF">Acor_08210</name>
</gene>
<dbReference type="AlphaFoldDB" id="A0A5M3VRE8"/>
<evidence type="ECO:0000313" key="2">
    <source>
        <dbReference type="EMBL" id="GER98758.1"/>
    </source>
</evidence>
<protein>
    <submittedName>
        <fullName evidence="2">Uncharacterized protein</fullName>
    </submittedName>
</protein>
<accession>A0A5M3VRE8</accession>
<dbReference type="EMBL" id="BLAD01000037">
    <property type="protein sequence ID" value="GER98758.1"/>
    <property type="molecule type" value="Genomic_DNA"/>
</dbReference>
<name>A0A5M3VRE8_9ACTN</name>
<dbReference type="RefSeq" id="WP_246238415.1">
    <property type="nucleotide sequence ID" value="NZ_BAAABN010000078.1"/>
</dbReference>
<dbReference type="Proteomes" id="UP000334990">
    <property type="component" value="Unassembled WGS sequence"/>
</dbReference>
<proteinExistence type="predicted"/>
<organism evidence="2 3">
    <name type="scientific">Acrocarpospora corrugata</name>
    <dbReference type="NCBI Taxonomy" id="35763"/>
    <lineage>
        <taxon>Bacteria</taxon>
        <taxon>Bacillati</taxon>
        <taxon>Actinomycetota</taxon>
        <taxon>Actinomycetes</taxon>
        <taxon>Streptosporangiales</taxon>
        <taxon>Streptosporangiaceae</taxon>
        <taxon>Acrocarpospora</taxon>
    </lineage>
</organism>
<evidence type="ECO:0000313" key="3">
    <source>
        <dbReference type="Proteomes" id="UP000334990"/>
    </source>
</evidence>
<keyword evidence="3" id="KW-1185">Reference proteome</keyword>
<reference evidence="2 3" key="1">
    <citation type="submission" date="2019-10" db="EMBL/GenBank/DDBJ databases">
        <title>Whole genome shotgun sequence of Acrocarpospora corrugata NBRC 13972.</title>
        <authorList>
            <person name="Ichikawa N."/>
            <person name="Kimura A."/>
            <person name="Kitahashi Y."/>
            <person name="Komaki H."/>
            <person name="Oguchi A."/>
        </authorList>
    </citation>
    <scope>NUCLEOTIDE SEQUENCE [LARGE SCALE GENOMIC DNA]</scope>
    <source>
        <strain evidence="2 3">NBRC 13972</strain>
    </source>
</reference>
<sequence>MGNRTERLTSGQPPAAVPLLSRGKHRNPRKGACFMEFASYLAGEKWSDHPGCTHPLLAGLARLVNDHTTDENRQLLTPLIPSVIGLTGDDPRIEVAIALRCATTALPVVAAERQLALAVSVLAAEHVLGELENRPPGLEPASRRALDLVPEAARWARGFRGGVHVSRRGFRRYAAPNTVQLAVRGIAQACVTDPDRLLRELLTGAILDCQKAILTAEPAVPEVQPVR</sequence>
<comment type="caution">
    <text evidence="2">The sequence shown here is derived from an EMBL/GenBank/DDBJ whole genome shotgun (WGS) entry which is preliminary data.</text>
</comment>